<feature type="transmembrane region" description="Helical" evidence="1">
    <location>
        <begin position="120"/>
        <end position="145"/>
    </location>
</feature>
<evidence type="ECO:0000256" key="1">
    <source>
        <dbReference type="SAM" id="Phobius"/>
    </source>
</evidence>
<name>A0A6C0CRK8_9ZZZZ</name>
<keyword evidence="1" id="KW-0812">Transmembrane</keyword>
<dbReference type="Pfam" id="PF13385">
    <property type="entry name" value="Laminin_G_3"/>
    <property type="match status" value="1"/>
</dbReference>
<feature type="transmembrane region" description="Helical" evidence="1">
    <location>
        <begin position="224"/>
        <end position="248"/>
    </location>
</feature>
<dbReference type="SUPFAM" id="SSF49899">
    <property type="entry name" value="Concanavalin A-like lectins/glucanases"/>
    <property type="match status" value="1"/>
</dbReference>
<evidence type="ECO:0000313" key="2">
    <source>
        <dbReference type="EMBL" id="QHT06309.1"/>
    </source>
</evidence>
<keyword evidence="1" id="KW-1133">Transmembrane helix</keyword>
<proteinExistence type="predicted"/>
<dbReference type="InterPro" id="IPR013320">
    <property type="entry name" value="ConA-like_dom_sf"/>
</dbReference>
<reference evidence="2" key="1">
    <citation type="journal article" date="2020" name="Nature">
        <title>Giant virus diversity and host interactions through global metagenomics.</title>
        <authorList>
            <person name="Schulz F."/>
            <person name="Roux S."/>
            <person name="Paez-Espino D."/>
            <person name="Jungbluth S."/>
            <person name="Walsh D.A."/>
            <person name="Denef V.J."/>
            <person name="McMahon K.D."/>
            <person name="Konstantinidis K.T."/>
            <person name="Eloe-Fadrosh E.A."/>
            <person name="Kyrpides N.C."/>
            <person name="Woyke T."/>
        </authorList>
    </citation>
    <scope>NUCLEOTIDE SEQUENCE</scope>
    <source>
        <strain evidence="2">GVMAG-M-3300021425-30</strain>
    </source>
</reference>
<accession>A0A6C0CRK8</accession>
<dbReference type="EMBL" id="MN739467">
    <property type="protein sequence ID" value="QHT06309.1"/>
    <property type="molecule type" value="Genomic_DNA"/>
</dbReference>
<keyword evidence="1" id="KW-0472">Membrane</keyword>
<feature type="transmembrane region" description="Helical" evidence="1">
    <location>
        <begin position="157"/>
        <end position="178"/>
    </location>
</feature>
<protein>
    <recommendedName>
        <fullName evidence="3">LamG-like jellyroll fold domain-containing protein</fullName>
    </recommendedName>
</protein>
<organism evidence="2">
    <name type="scientific">viral metagenome</name>
    <dbReference type="NCBI Taxonomy" id="1070528"/>
    <lineage>
        <taxon>unclassified sequences</taxon>
        <taxon>metagenomes</taxon>
        <taxon>organismal metagenomes</taxon>
    </lineage>
</organism>
<dbReference type="AlphaFoldDB" id="A0A6C0CRK8"/>
<evidence type="ECO:0008006" key="3">
    <source>
        <dbReference type="Google" id="ProtNLM"/>
    </source>
</evidence>
<feature type="transmembrane region" description="Helical" evidence="1">
    <location>
        <begin position="50"/>
        <end position="69"/>
    </location>
</feature>
<feature type="transmembrane region" description="Helical" evidence="1">
    <location>
        <begin position="81"/>
        <end position="100"/>
    </location>
</feature>
<feature type="transmembrane region" description="Helical" evidence="1">
    <location>
        <begin position="190"/>
        <end position="212"/>
    </location>
</feature>
<sequence>MDIPGKKAKLDRERLKKISQGAANAFRSGSQKIKDYYHNGTAALITNPKYFALACVIELIILWFILYYWSPFNISTKYPSLVIAVMLMVGFMEVMMYIFVDDKDYFRKRGIEIDVGFGDFASKIFFTIVTVLGTLLAMYCIVYLLVHFPNGATIFNILMYSLYGVVGLSILYFFLKPYIDASKKQGTRSILSLIGSFIMYIPCALIDLVEWAKEQYNITTKTVWILLGIEALLIALGFIVPMIITWMLNRNGKHLLRSPIYLDKKTTIGKYSDLYPESEKKDDSSSFEIANVIEVTNQSPSNTDGKYHYVYSISAWFWLNPQPPNTRPAFTKYTNILEYGDKPVVDFNSLENSFRVRCQLEGDKYATIFETNELDYQTWNNIVINYDGSNMDVFLNGELVGSRPNIAPYMSFENITVGEDRGLEGGIANVVYYDKILQSNEIKLGYKALKNLPSPVL</sequence>
<dbReference type="Gene3D" id="2.60.120.200">
    <property type="match status" value="1"/>
</dbReference>